<comment type="caution">
    <text evidence="3">The sequence shown here is derived from an EMBL/GenBank/DDBJ whole genome shotgun (WGS) entry which is preliminary data.</text>
</comment>
<protein>
    <recommendedName>
        <fullName evidence="2">GH16 domain-containing protein</fullName>
    </recommendedName>
</protein>
<dbReference type="Gene3D" id="2.60.120.200">
    <property type="match status" value="1"/>
</dbReference>
<dbReference type="InterPro" id="IPR000757">
    <property type="entry name" value="Beta-glucanase-like"/>
</dbReference>
<dbReference type="InterPro" id="IPR050546">
    <property type="entry name" value="Glycosyl_Hydrlase_16"/>
</dbReference>
<gene>
    <name evidence="3" type="ORF">D0Z08_16575</name>
</gene>
<feature type="chain" id="PRO_5038377868" description="GH16 domain-containing protein" evidence="1">
    <location>
        <begin position="23"/>
        <end position="407"/>
    </location>
</feature>
<dbReference type="AlphaFoldDB" id="A0A417XZZ0"/>
<evidence type="ECO:0000259" key="2">
    <source>
        <dbReference type="PROSITE" id="PS51762"/>
    </source>
</evidence>
<evidence type="ECO:0000313" key="3">
    <source>
        <dbReference type="EMBL" id="RHW25948.1"/>
    </source>
</evidence>
<dbReference type="CDD" id="cd00413">
    <property type="entry name" value="Glyco_hydrolase_16"/>
    <property type="match status" value="1"/>
</dbReference>
<evidence type="ECO:0000256" key="1">
    <source>
        <dbReference type="SAM" id="SignalP"/>
    </source>
</evidence>
<sequence length="407" mass="45515">MSPAKSVVAALAAAMLTTTGLAGTAVPASSTEVRAFTATTADETQAARAVRQRGKLLMYPQLAHPGAKPMSPSRAKSSMAAKFKPAKRGRTVVLQRQRGKSWVNVAKARQDGRGIAEFNAPYARRGKVQTYRAYTVRYKGLPKTTTRAVSAAKWGNADLSDTFDGSALPANWAHRPTNPPYQGKRKCAVARDHPDNILVSGGALRLSVTRNPRGRLIGKDPLTGNPIYQKRCRTDYGNYDYRYTGHVSTQHSKAFKYGFAAARLKFHREAGQHGGLWLMPATSTVDNPGTEIDVIEFFGDRANNNTEMSSFVQRVWTGDKDNTCGLVSNTRRYGSDWWTKYHVFSVEWTRKGYTFRIDGKKTCRTSRLVSHTAEYLILSIQANDYELKYSKNLPQHMYVDWVRFWQL</sequence>
<dbReference type="PROSITE" id="PS51762">
    <property type="entry name" value="GH16_2"/>
    <property type="match status" value="1"/>
</dbReference>
<organism evidence="3 4">
    <name type="scientific">Nocardioides immobilis</name>
    <dbReference type="NCBI Taxonomy" id="2049295"/>
    <lineage>
        <taxon>Bacteria</taxon>
        <taxon>Bacillati</taxon>
        <taxon>Actinomycetota</taxon>
        <taxon>Actinomycetes</taxon>
        <taxon>Propionibacteriales</taxon>
        <taxon>Nocardioidaceae</taxon>
        <taxon>Nocardioides</taxon>
    </lineage>
</organism>
<feature type="domain" description="GH16" evidence="2">
    <location>
        <begin position="136"/>
        <end position="407"/>
    </location>
</feature>
<keyword evidence="4" id="KW-1185">Reference proteome</keyword>
<dbReference type="SUPFAM" id="SSF49899">
    <property type="entry name" value="Concanavalin A-like lectins/glucanases"/>
    <property type="match status" value="1"/>
</dbReference>
<dbReference type="PANTHER" id="PTHR10963:SF60">
    <property type="entry name" value="GRAM-NEGATIVE BACTERIA-BINDING PROTEIN 1-RELATED"/>
    <property type="match status" value="1"/>
</dbReference>
<dbReference type="PANTHER" id="PTHR10963">
    <property type="entry name" value="GLYCOSYL HYDROLASE-RELATED"/>
    <property type="match status" value="1"/>
</dbReference>
<dbReference type="RefSeq" id="WP_118926359.1">
    <property type="nucleotide sequence ID" value="NZ_QXGH01000020.1"/>
</dbReference>
<keyword evidence="1" id="KW-0732">Signal</keyword>
<dbReference type="OrthoDB" id="9809583at2"/>
<dbReference type="Proteomes" id="UP000283644">
    <property type="component" value="Unassembled WGS sequence"/>
</dbReference>
<accession>A0A417XZZ0</accession>
<feature type="signal peptide" evidence="1">
    <location>
        <begin position="1"/>
        <end position="22"/>
    </location>
</feature>
<reference evidence="3 4" key="1">
    <citation type="submission" date="2018-09" db="EMBL/GenBank/DDBJ databases">
        <title>Genome sequencing of Nocardioides immobilis CCTCC AB 2017083 for comparison to Nocardioides silvaticus.</title>
        <authorList>
            <person name="Li C."/>
            <person name="Wang G."/>
        </authorList>
    </citation>
    <scope>NUCLEOTIDE SEQUENCE [LARGE SCALE GENOMIC DNA]</scope>
    <source>
        <strain evidence="3 4">CCTCC AB 2017083</strain>
    </source>
</reference>
<dbReference type="GO" id="GO:0004553">
    <property type="term" value="F:hydrolase activity, hydrolyzing O-glycosyl compounds"/>
    <property type="evidence" value="ECO:0007669"/>
    <property type="project" value="InterPro"/>
</dbReference>
<dbReference type="InterPro" id="IPR013320">
    <property type="entry name" value="ConA-like_dom_sf"/>
</dbReference>
<evidence type="ECO:0000313" key="4">
    <source>
        <dbReference type="Proteomes" id="UP000283644"/>
    </source>
</evidence>
<dbReference type="Pfam" id="PF00722">
    <property type="entry name" value="Glyco_hydro_16"/>
    <property type="match status" value="1"/>
</dbReference>
<proteinExistence type="predicted"/>
<dbReference type="EMBL" id="QXGH01000020">
    <property type="protein sequence ID" value="RHW25948.1"/>
    <property type="molecule type" value="Genomic_DNA"/>
</dbReference>
<name>A0A417XZZ0_9ACTN</name>
<dbReference type="GO" id="GO:0005975">
    <property type="term" value="P:carbohydrate metabolic process"/>
    <property type="evidence" value="ECO:0007669"/>
    <property type="project" value="InterPro"/>
</dbReference>